<protein>
    <recommendedName>
        <fullName evidence="3">Bulb-type lectin domain-containing protein</fullName>
    </recommendedName>
</protein>
<dbReference type="Gene3D" id="2.90.10.10">
    <property type="entry name" value="Bulb-type lectin domain"/>
    <property type="match status" value="1"/>
</dbReference>
<dbReference type="EMBL" id="JAVFKY010000003">
    <property type="protein sequence ID" value="KAK5579004.1"/>
    <property type="molecule type" value="Genomic_DNA"/>
</dbReference>
<dbReference type="InterPro" id="IPR036426">
    <property type="entry name" value="Bulb-type_lectin_dom_sf"/>
</dbReference>
<evidence type="ECO:0008006" key="3">
    <source>
        <dbReference type="Google" id="ProtNLM"/>
    </source>
</evidence>
<keyword evidence="2" id="KW-1185">Reference proteome</keyword>
<gene>
    <name evidence="1" type="ORF">RB653_008680</name>
</gene>
<accession>A0AAN7YPH8</accession>
<dbReference type="Proteomes" id="UP001344447">
    <property type="component" value="Unassembled WGS sequence"/>
</dbReference>
<reference evidence="1 2" key="1">
    <citation type="submission" date="2023-11" db="EMBL/GenBank/DDBJ databases">
        <title>Dfirmibasis_genome.</title>
        <authorList>
            <person name="Edelbroek B."/>
            <person name="Kjellin J."/>
            <person name="Jerlstrom-Hultqvist J."/>
            <person name="Soderbom F."/>
        </authorList>
    </citation>
    <scope>NUCLEOTIDE SEQUENCE [LARGE SCALE GENOMIC DNA]</scope>
    <source>
        <strain evidence="1 2">TNS-C-14</strain>
    </source>
</reference>
<dbReference type="AlphaFoldDB" id="A0AAN7YPH8"/>
<dbReference type="SUPFAM" id="SSF51110">
    <property type="entry name" value="alpha-D-mannose-specific plant lectins"/>
    <property type="match status" value="1"/>
</dbReference>
<proteinExistence type="predicted"/>
<comment type="caution">
    <text evidence="1">The sequence shown here is derived from an EMBL/GenBank/DDBJ whole genome shotgun (WGS) entry which is preliminary data.</text>
</comment>
<organism evidence="1 2">
    <name type="scientific">Dictyostelium firmibasis</name>
    <dbReference type="NCBI Taxonomy" id="79012"/>
    <lineage>
        <taxon>Eukaryota</taxon>
        <taxon>Amoebozoa</taxon>
        <taxon>Evosea</taxon>
        <taxon>Eumycetozoa</taxon>
        <taxon>Dictyostelia</taxon>
        <taxon>Dictyosteliales</taxon>
        <taxon>Dictyosteliaceae</taxon>
        <taxon>Dictyostelium</taxon>
    </lineage>
</organism>
<evidence type="ECO:0000313" key="1">
    <source>
        <dbReference type="EMBL" id="KAK5579004.1"/>
    </source>
</evidence>
<name>A0AAN7YPH8_9MYCE</name>
<sequence length="476" mass="52594">MIFYNVVGPSGSDETLGKFSIITTADNKFGNSICGTSDDQLFTLQSVGSNTNKVTYNVNNIPLVPGFFLDALGLDGPTSAYQGLNYLIGGYSLRLDADCVLRIRSPGLVLWESSPPPVKCYPSAAITMQTDGNLCIYPREGVQNAVWCSGTASGTSARYASFLPPFSYGREFGFVLSNSQRQMVWGKFGKPLILDSAYILVPGSYLDRFNPNKNSLTIGKFITNGRDYLAMGSEGAIRLHKDWQSQTTKWISPIPTSEGPYTFGFQEDSNICLKGSNQNQNPTFCTGIKPNAPRYIHIPLLDSFNESFWAWVSYDSINVLSSGYFNLPSDKRFTQNPHTSTPFFSIVNSDIEFRLVGYNLNKLAPNGGFLGISKRFNTIRRLSPENTVAGYCYMVPLNDIVPYGYQTHGTWTNTSMKLIAKPIALPCYTRDGPYPPDLPPVELVAGDDFEYAFPGTGFNSLIFIDSNGKMLNHFDI</sequence>
<evidence type="ECO:0000313" key="2">
    <source>
        <dbReference type="Proteomes" id="UP001344447"/>
    </source>
</evidence>